<reference evidence="2 3" key="1">
    <citation type="submission" date="2019-05" db="EMBL/GenBank/DDBJ databases">
        <title>Another draft genome of Portunus trituberculatus and its Hox gene families provides insights of decapod evolution.</title>
        <authorList>
            <person name="Jeong J.-H."/>
            <person name="Song I."/>
            <person name="Kim S."/>
            <person name="Choi T."/>
            <person name="Kim D."/>
            <person name="Ryu S."/>
            <person name="Kim W."/>
        </authorList>
    </citation>
    <scope>NUCLEOTIDE SEQUENCE [LARGE SCALE GENOMIC DNA]</scope>
    <source>
        <tissue evidence="2">Muscle</tissue>
    </source>
</reference>
<accession>A0A5B7CY54</accession>
<dbReference type="AlphaFoldDB" id="A0A5B7CY54"/>
<keyword evidence="3" id="KW-1185">Reference proteome</keyword>
<organism evidence="2 3">
    <name type="scientific">Portunus trituberculatus</name>
    <name type="common">Swimming crab</name>
    <name type="synonym">Neptunus trituberculatus</name>
    <dbReference type="NCBI Taxonomy" id="210409"/>
    <lineage>
        <taxon>Eukaryota</taxon>
        <taxon>Metazoa</taxon>
        <taxon>Ecdysozoa</taxon>
        <taxon>Arthropoda</taxon>
        <taxon>Crustacea</taxon>
        <taxon>Multicrustacea</taxon>
        <taxon>Malacostraca</taxon>
        <taxon>Eumalacostraca</taxon>
        <taxon>Eucarida</taxon>
        <taxon>Decapoda</taxon>
        <taxon>Pleocyemata</taxon>
        <taxon>Brachyura</taxon>
        <taxon>Eubrachyura</taxon>
        <taxon>Portunoidea</taxon>
        <taxon>Portunidae</taxon>
        <taxon>Portuninae</taxon>
        <taxon>Portunus</taxon>
    </lineage>
</organism>
<evidence type="ECO:0000313" key="3">
    <source>
        <dbReference type="Proteomes" id="UP000324222"/>
    </source>
</evidence>
<dbReference type="Proteomes" id="UP000324222">
    <property type="component" value="Unassembled WGS sequence"/>
</dbReference>
<comment type="caution">
    <text evidence="2">The sequence shown here is derived from an EMBL/GenBank/DDBJ whole genome shotgun (WGS) entry which is preliminary data.</text>
</comment>
<feature type="region of interest" description="Disordered" evidence="1">
    <location>
        <begin position="29"/>
        <end position="51"/>
    </location>
</feature>
<evidence type="ECO:0000313" key="2">
    <source>
        <dbReference type="EMBL" id="MPC14642.1"/>
    </source>
</evidence>
<sequence>MVWRCSSGAHFLFQKLIIASAAESISPRWKRQKAASSSVPRRPRESRAPPLCSGAGKLTFACVFVSVISRRSDTKAARLLRLSKLAVRLRGMVRVLVMVVVVGGEETRGHLNAPASPSLTVTRLHPTDV</sequence>
<protein>
    <submittedName>
        <fullName evidence="2">Uncharacterized protein</fullName>
    </submittedName>
</protein>
<gene>
    <name evidence="2" type="ORF">E2C01_007411</name>
</gene>
<dbReference type="EMBL" id="VSRR010000368">
    <property type="protein sequence ID" value="MPC14642.1"/>
    <property type="molecule type" value="Genomic_DNA"/>
</dbReference>
<evidence type="ECO:0000256" key="1">
    <source>
        <dbReference type="SAM" id="MobiDB-lite"/>
    </source>
</evidence>
<proteinExistence type="predicted"/>
<name>A0A5B7CY54_PORTR</name>